<keyword evidence="6 11" id="KW-0812">Transmembrane</keyword>
<keyword evidence="5" id="KW-0808">Transferase</keyword>
<dbReference type="InterPro" id="IPR005467">
    <property type="entry name" value="His_kinase_dom"/>
</dbReference>
<reference evidence="14 15" key="1">
    <citation type="submission" date="2018-01" db="EMBL/GenBank/DDBJ databases">
        <title>Cryobacterium sp. nov., from glaciers in China.</title>
        <authorList>
            <person name="Liu Q."/>
            <person name="Xin Y.-H."/>
        </authorList>
    </citation>
    <scope>NUCLEOTIDE SEQUENCE [LARGE SCALE GENOMIC DNA]</scope>
    <source>
        <strain evidence="14 15">TMN-42</strain>
    </source>
</reference>
<keyword evidence="10 11" id="KW-0472">Membrane</keyword>
<keyword evidence="4" id="KW-0597">Phosphoprotein</keyword>
<dbReference type="Gene3D" id="1.10.287.130">
    <property type="match status" value="1"/>
</dbReference>
<dbReference type="InterPro" id="IPR036890">
    <property type="entry name" value="HATPase_C_sf"/>
</dbReference>
<keyword evidence="9" id="KW-0902">Two-component regulatory system</keyword>
<evidence type="ECO:0000256" key="10">
    <source>
        <dbReference type="ARBA" id="ARBA00023136"/>
    </source>
</evidence>
<comment type="catalytic activity">
    <reaction evidence="1">
        <text>ATP + protein L-histidine = ADP + protein N-phospho-L-histidine.</text>
        <dbReference type="EC" id="2.7.13.3"/>
    </reaction>
</comment>
<proteinExistence type="predicted"/>
<evidence type="ECO:0000256" key="5">
    <source>
        <dbReference type="ARBA" id="ARBA00022679"/>
    </source>
</evidence>
<evidence type="ECO:0000313" key="15">
    <source>
        <dbReference type="Proteomes" id="UP000237340"/>
    </source>
</evidence>
<dbReference type="PRINTS" id="PR00344">
    <property type="entry name" value="BCTRLSENSOR"/>
</dbReference>
<dbReference type="SMART" id="SM00387">
    <property type="entry name" value="HATPase_c"/>
    <property type="match status" value="1"/>
</dbReference>
<dbReference type="CDD" id="cd06225">
    <property type="entry name" value="HAMP"/>
    <property type="match status" value="1"/>
</dbReference>
<feature type="domain" description="Histidine kinase" evidence="12">
    <location>
        <begin position="225"/>
        <end position="435"/>
    </location>
</feature>
<evidence type="ECO:0000256" key="9">
    <source>
        <dbReference type="ARBA" id="ARBA00023012"/>
    </source>
</evidence>
<dbReference type="GO" id="GO:0005886">
    <property type="term" value="C:plasma membrane"/>
    <property type="evidence" value="ECO:0007669"/>
    <property type="project" value="UniProtKB-SubCell"/>
</dbReference>
<evidence type="ECO:0000256" key="2">
    <source>
        <dbReference type="ARBA" id="ARBA00004236"/>
    </source>
</evidence>
<evidence type="ECO:0000256" key="11">
    <source>
        <dbReference type="SAM" id="Phobius"/>
    </source>
</evidence>
<dbReference type="InterPro" id="IPR050428">
    <property type="entry name" value="TCS_sensor_his_kinase"/>
</dbReference>
<evidence type="ECO:0000256" key="4">
    <source>
        <dbReference type="ARBA" id="ARBA00022553"/>
    </source>
</evidence>
<feature type="transmembrane region" description="Helical" evidence="11">
    <location>
        <begin position="136"/>
        <end position="163"/>
    </location>
</feature>
<dbReference type="GO" id="GO:0000155">
    <property type="term" value="F:phosphorelay sensor kinase activity"/>
    <property type="evidence" value="ECO:0007669"/>
    <property type="project" value="InterPro"/>
</dbReference>
<dbReference type="PANTHER" id="PTHR45436:SF5">
    <property type="entry name" value="SENSOR HISTIDINE KINASE TRCS"/>
    <property type="match status" value="1"/>
</dbReference>
<dbReference type="Gene3D" id="3.30.565.10">
    <property type="entry name" value="Histidine kinase-like ATPase, C-terminal domain"/>
    <property type="match status" value="1"/>
</dbReference>
<dbReference type="EMBL" id="PPXD01000026">
    <property type="protein sequence ID" value="POH62672.1"/>
    <property type="molecule type" value="Genomic_DNA"/>
</dbReference>
<keyword evidence="7 14" id="KW-0418">Kinase</keyword>
<dbReference type="InterPro" id="IPR003661">
    <property type="entry name" value="HisK_dim/P_dom"/>
</dbReference>
<sequence>MRGRITLVSTAIVAATLVGGAVVFALVLRGVLLDELHTAVERDLEQIETELDTGSGSGLSGLDADDDDVIFQITDRSGTLLAASEALEGRQLGIDGDDDAQTIRVPDEDTDYLVVAEGHDDATVVAGRSLENVDEAVATVGVLLAGAVPLLTGIVALLTWIVVGRALAPVERMRREVDAVTATNLERRINDPGRDDEIGRLAHTMNSMLDRLDTSQRAQRQFVSDASHELRSPLASLRQYAEVAQAHPDRVNLGDLSEAVLDEGDRLERLVAGMLLLARVSERSATTTGTAVDLDDLMLAEARRLRDTMALSIDSTGVGAARVHGDQNLLGQVVRNLVDNAAQHASGRVSLSLGLVDGQALLTVEDDGHGVPPGERDRVFERFVRLDESRARASGGTGLGLAIVRESVQAHGGTVRIVDSALGGARFEVRLPAVAEA</sequence>
<evidence type="ECO:0000256" key="8">
    <source>
        <dbReference type="ARBA" id="ARBA00022989"/>
    </source>
</evidence>
<dbReference type="InterPro" id="IPR004358">
    <property type="entry name" value="Sig_transdc_His_kin-like_C"/>
</dbReference>
<dbReference type="SUPFAM" id="SSF158472">
    <property type="entry name" value="HAMP domain-like"/>
    <property type="match status" value="1"/>
</dbReference>
<keyword evidence="8 11" id="KW-1133">Transmembrane helix</keyword>
<dbReference type="Pfam" id="PF02518">
    <property type="entry name" value="HATPase_c"/>
    <property type="match status" value="1"/>
</dbReference>
<organism evidence="14 15">
    <name type="scientific">Cryobacterium zongtaii</name>
    <dbReference type="NCBI Taxonomy" id="1259217"/>
    <lineage>
        <taxon>Bacteria</taxon>
        <taxon>Bacillati</taxon>
        <taxon>Actinomycetota</taxon>
        <taxon>Actinomycetes</taxon>
        <taxon>Micrococcales</taxon>
        <taxon>Microbacteriaceae</taxon>
        <taxon>Cryobacterium</taxon>
    </lineage>
</organism>
<feature type="transmembrane region" description="Helical" evidence="11">
    <location>
        <begin position="7"/>
        <end position="28"/>
    </location>
</feature>
<protein>
    <recommendedName>
        <fullName evidence="3">histidine kinase</fullName>
        <ecNumber evidence="3">2.7.13.3</ecNumber>
    </recommendedName>
</protein>
<evidence type="ECO:0000259" key="13">
    <source>
        <dbReference type="PROSITE" id="PS50885"/>
    </source>
</evidence>
<evidence type="ECO:0000256" key="1">
    <source>
        <dbReference type="ARBA" id="ARBA00000085"/>
    </source>
</evidence>
<name>A0A2S3ZB37_9MICO</name>
<keyword evidence="15" id="KW-1185">Reference proteome</keyword>
<dbReference type="Proteomes" id="UP000237340">
    <property type="component" value="Unassembled WGS sequence"/>
</dbReference>
<dbReference type="SUPFAM" id="SSF47384">
    <property type="entry name" value="Homodimeric domain of signal transducing histidine kinase"/>
    <property type="match status" value="1"/>
</dbReference>
<dbReference type="EC" id="2.7.13.3" evidence="3"/>
<feature type="domain" description="HAMP" evidence="13">
    <location>
        <begin position="164"/>
        <end position="217"/>
    </location>
</feature>
<dbReference type="SMART" id="SM00388">
    <property type="entry name" value="HisKA"/>
    <property type="match status" value="1"/>
</dbReference>
<dbReference type="Gene3D" id="6.10.340.10">
    <property type="match status" value="1"/>
</dbReference>
<evidence type="ECO:0000256" key="6">
    <source>
        <dbReference type="ARBA" id="ARBA00022692"/>
    </source>
</evidence>
<comment type="subcellular location">
    <subcellularLocation>
        <location evidence="2">Cell membrane</location>
    </subcellularLocation>
</comment>
<dbReference type="Pfam" id="PF00672">
    <property type="entry name" value="HAMP"/>
    <property type="match status" value="1"/>
</dbReference>
<dbReference type="CDD" id="cd00082">
    <property type="entry name" value="HisKA"/>
    <property type="match status" value="1"/>
</dbReference>
<gene>
    <name evidence="14" type="ORF">C3B61_17715</name>
</gene>
<dbReference type="InterPro" id="IPR036097">
    <property type="entry name" value="HisK_dim/P_sf"/>
</dbReference>
<dbReference type="PROSITE" id="PS50109">
    <property type="entry name" value="HIS_KIN"/>
    <property type="match status" value="1"/>
</dbReference>
<dbReference type="PROSITE" id="PS50885">
    <property type="entry name" value="HAMP"/>
    <property type="match status" value="1"/>
</dbReference>
<dbReference type="InterPro" id="IPR003594">
    <property type="entry name" value="HATPase_dom"/>
</dbReference>
<dbReference type="SMART" id="SM00304">
    <property type="entry name" value="HAMP"/>
    <property type="match status" value="1"/>
</dbReference>
<dbReference type="SUPFAM" id="SSF55874">
    <property type="entry name" value="ATPase domain of HSP90 chaperone/DNA topoisomerase II/histidine kinase"/>
    <property type="match status" value="1"/>
</dbReference>
<dbReference type="AlphaFoldDB" id="A0A2S3ZB37"/>
<dbReference type="InterPro" id="IPR003660">
    <property type="entry name" value="HAMP_dom"/>
</dbReference>
<dbReference type="PANTHER" id="PTHR45436">
    <property type="entry name" value="SENSOR HISTIDINE KINASE YKOH"/>
    <property type="match status" value="1"/>
</dbReference>
<evidence type="ECO:0000256" key="3">
    <source>
        <dbReference type="ARBA" id="ARBA00012438"/>
    </source>
</evidence>
<evidence type="ECO:0000256" key="7">
    <source>
        <dbReference type="ARBA" id="ARBA00022777"/>
    </source>
</evidence>
<comment type="caution">
    <text evidence="14">The sequence shown here is derived from an EMBL/GenBank/DDBJ whole genome shotgun (WGS) entry which is preliminary data.</text>
</comment>
<accession>A0A2S3ZB37</accession>
<dbReference type="Pfam" id="PF00512">
    <property type="entry name" value="HisKA"/>
    <property type="match status" value="1"/>
</dbReference>
<evidence type="ECO:0000259" key="12">
    <source>
        <dbReference type="PROSITE" id="PS50109"/>
    </source>
</evidence>
<evidence type="ECO:0000313" key="14">
    <source>
        <dbReference type="EMBL" id="POH62672.1"/>
    </source>
</evidence>